<proteinExistence type="predicted"/>
<feature type="compositionally biased region" description="Pro residues" evidence="1">
    <location>
        <begin position="1"/>
        <end position="10"/>
    </location>
</feature>
<evidence type="ECO:0000313" key="2">
    <source>
        <dbReference type="EMBL" id="QGN15927.1"/>
    </source>
</evidence>
<gene>
    <name evidence="2" type="ORF">FIM1_2625</name>
</gene>
<dbReference type="Proteomes" id="UP000422736">
    <property type="component" value="Chromosome 4"/>
</dbReference>
<reference evidence="2 3" key="1">
    <citation type="submission" date="2016-03" db="EMBL/GenBank/DDBJ databases">
        <title>How can Kluyveromyces marxianus grow so fast - potential evolutionary course in Saccharomyces Complex revealed by comparative genomics.</title>
        <authorList>
            <person name="Mo W."/>
            <person name="Lu W."/>
            <person name="Yang X."/>
            <person name="Qi J."/>
            <person name="Lv H."/>
        </authorList>
    </citation>
    <scope>NUCLEOTIDE SEQUENCE [LARGE SCALE GENOMIC DNA]</scope>
    <source>
        <strain evidence="2 3">FIM1</strain>
    </source>
</reference>
<evidence type="ECO:0000256" key="1">
    <source>
        <dbReference type="SAM" id="MobiDB-lite"/>
    </source>
</evidence>
<feature type="region of interest" description="Disordered" evidence="1">
    <location>
        <begin position="1"/>
        <end position="74"/>
    </location>
</feature>
<name>A0ABX6EW16_KLUMA</name>
<accession>A0ABX6EW16</accession>
<dbReference type="EMBL" id="CP015057">
    <property type="protein sequence ID" value="QGN15927.1"/>
    <property type="molecule type" value="Genomic_DNA"/>
</dbReference>
<keyword evidence="3" id="KW-1185">Reference proteome</keyword>
<feature type="compositionally biased region" description="Basic and acidic residues" evidence="1">
    <location>
        <begin position="47"/>
        <end position="56"/>
    </location>
</feature>
<evidence type="ECO:0000313" key="3">
    <source>
        <dbReference type="Proteomes" id="UP000422736"/>
    </source>
</evidence>
<organism evidence="2 3">
    <name type="scientific">Kluyveromyces marxianus</name>
    <name type="common">Yeast</name>
    <name type="synonym">Candida kefyr</name>
    <dbReference type="NCBI Taxonomy" id="4911"/>
    <lineage>
        <taxon>Eukaryota</taxon>
        <taxon>Fungi</taxon>
        <taxon>Dikarya</taxon>
        <taxon>Ascomycota</taxon>
        <taxon>Saccharomycotina</taxon>
        <taxon>Saccharomycetes</taxon>
        <taxon>Saccharomycetales</taxon>
        <taxon>Saccharomycetaceae</taxon>
        <taxon>Kluyveromyces</taxon>
    </lineage>
</organism>
<sequence>MELPRLPPWESPRYYKNKNRSPMVSDERGRPGCSVPDPTHYTPLINKYERKRERSSTEATIPENYDPSPFLTHGNILNRTKIDQLKQQEVSMRRVFDKERSIPESRINTPYFQRLWRDLQEKIEEEVPESSPKFSLTDSPQDLYKQLRQFQTTFIQEEAWKYEDTVEDQESA</sequence>
<protein>
    <submittedName>
        <fullName evidence="2">Uncharacterized protein</fullName>
    </submittedName>
</protein>